<accession>A0A8D8XRX0</accession>
<name>A0A8D8XRX0_9HEMI</name>
<proteinExistence type="predicted"/>
<organism evidence="2">
    <name type="scientific">Cacopsylla melanoneura</name>
    <dbReference type="NCBI Taxonomy" id="428564"/>
    <lineage>
        <taxon>Eukaryota</taxon>
        <taxon>Metazoa</taxon>
        <taxon>Ecdysozoa</taxon>
        <taxon>Arthropoda</taxon>
        <taxon>Hexapoda</taxon>
        <taxon>Insecta</taxon>
        <taxon>Pterygota</taxon>
        <taxon>Neoptera</taxon>
        <taxon>Paraneoptera</taxon>
        <taxon>Hemiptera</taxon>
        <taxon>Sternorrhyncha</taxon>
        <taxon>Psylloidea</taxon>
        <taxon>Psyllidae</taxon>
        <taxon>Psyllinae</taxon>
        <taxon>Cacopsylla</taxon>
    </lineage>
</organism>
<evidence type="ECO:0000256" key="1">
    <source>
        <dbReference type="SAM" id="SignalP"/>
    </source>
</evidence>
<dbReference type="EMBL" id="HBUF01341882">
    <property type="protein sequence ID" value="CAG6704705.1"/>
    <property type="molecule type" value="Transcribed_RNA"/>
</dbReference>
<evidence type="ECO:0000313" key="2">
    <source>
        <dbReference type="EMBL" id="CAG6704705.1"/>
    </source>
</evidence>
<keyword evidence="1" id="KW-0732">Signal</keyword>
<feature type="chain" id="PRO_5034086487" evidence="1">
    <location>
        <begin position="21"/>
        <end position="577"/>
    </location>
</feature>
<dbReference type="Gene3D" id="1.20.1170.10">
    <property type="match status" value="1"/>
</dbReference>
<feature type="signal peptide" evidence="1">
    <location>
        <begin position="1"/>
        <end position="20"/>
    </location>
</feature>
<protein>
    <submittedName>
        <fullName evidence="2">Uncharacterized protein</fullName>
    </submittedName>
</protein>
<dbReference type="GO" id="GO:0044179">
    <property type="term" value="P:hemolysis in another organism"/>
    <property type="evidence" value="ECO:0007669"/>
    <property type="project" value="InterPro"/>
</dbReference>
<sequence>MERHTVLVFIACFIIPVITSSSYFTTPVYSYRDEVSKLWWSVPTVNGQYGHRVSTKWSGLKEFSTPAYSHRDEAENSTELRRSEQEMEEVFTTPVYGQYSHRDGASVPAIASSEQGEDFTKLVNQLERYDKHLDNATLFKKLQPSEQEEDKKIFKNLLNMLNSMVSKYEGKEQVEEKQDTRKITKLLALKTSIMEKHKDYIEGIEAIANVEDYSKLVNATKRVFESYIIQIDEAIPFKQLRESLKLMDEMAQDYNGTCRKDIYKASRLGYTATDNFFKATDKIFRWCALTNELVNIILDQNITFSEKSSVVLNITNEGIKTIEDSLKILETTVVPELITMHEILLPLPVNLKTELTNAKTEFERKKANDWSIIGSLFSLIVHVASKIVGFLTGGSGPVLFGDSAFTLLLPLGISVHVISKSREPTIDESIKINELLYTKLIDAVKNVQINVVNATDYVHSEKREVQILYGKLNSQLYYKALVKTNNLPVDVQLKKLRDTVKSFLEIHHADVNITVSRKTRDTTKHGFNLDRIKRAVDQAMDLTATEREELFWKLEPTFQNQPYIYENHLKDFVKFSV</sequence>
<dbReference type="AlphaFoldDB" id="A0A8D8XRX0"/>
<reference evidence="2" key="1">
    <citation type="submission" date="2021-05" db="EMBL/GenBank/DDBJ databases">
        <authorList>
            <person name="Alioto T."/>
            <person name="Alioto T."/>
            <person name="Gomez Garrido J."/>
        </authorList>
    </citation>
    <scope>NUCLEOTIDE SEQUENCE</scope>
</reference>
<dbReference type="Pfam" id="PF06109">
    <property type="entry name" value="HlyE"/>
    <property type="match status" value="1"/>
</dbReference>
<dbReference type="InterPro" id="IPR027018">
    <property type="entry name" value="Hemolysin_E"/>
</dbReference>
<dbReference type="SUPFAM" id="SSF58100">
    <property type="entry name" value="Bacterial hemolysins"/>
    <property type="match status" value="1"/>
</dbReference>